<evidence type="ECO:0000256" key="6">
    <source>
        <dbReference type="SAM" id="MobiDB-lite"/>
    </source>
</evidence>
<feature type="compositionally biased region" description="Low complexity" evidence="6">
    <location>
        <begin position="323"/>
        <end position="341"/>
    </location>
</feature>
<evidence type="ECO:0000256" key="3">
    <source>
        <dbReference type="ARBA" id="ARBA00022989"/>
    </source>
</evidence>
<dbReference type="InterPro" id="IPR049326">
    <property type="entry name" value="Rhodopsin_dom_fungi"/>
</dbReference>
<comment type="subcellular location">
    <subcellularLocation>
        <location evidence="1">Membrane</location>
        <topology evidence="1">Multi-pass membrane protein</topology>
    </subcellularLocation>
</comment>
<feature type="transmembrane region" description="Helical" evidence="7">
    <location>
        <begin position="6"/>
        <end position="24"/>
    </location>
</feature>
<accession>A0AAN6Y9I5</accession>
<reference evidence="9" key="2">
    <citation type="submission" date="2023-05" db="EMBL/GenBank/DDBJ databases">
        <authorList>
            <consortium name="Lawrence Berkeley National Laboratory"/>
            <person name="Steindorff A."/>
            <person name="Hensen N."/>
            <person name="Bonometti L."/>
            <person name="Westerberg I."/>
            <person name="Brannstrom I.O."/>
            <person name="Guillou S."/>
            <person name="Cros-Aarteil S."/>
            <person name="Calhoun S."/>
            <person name="Haridas S."/>
            <person name="Kuo A."/>
            <person name="Mondo S."/>
            <person name="Pangilinan J."/>
            <person name="Riley R."/>
            <person name="Labutti K."/>
            <person name="Andreopoulos B."/>
            <person name="Lipzen A."/>
            <person name="Chen C."/>
            <person name="Yanf M."/>
            <person name="Daum C."/>
            <person name="Ng V."/>
            <person name="Clum A."/>
            <person name="Ohm R."/>
            <person name="Martin F."/>
            <person name="Silar P."/>
            <person name="Natvig D."/>
            <person name="Lalanne C."/>
            <person name="Gautier V."/>
            <person name="Ament-Velasquez S.L."/>
            <person name="Kruys A."/>
            <person name="Hutchinson M.I."/>
            <person name="Powell A.J."/>
            <person name="Barry K."/>
            <person name="Miller A.N."/>
            <person name="Grigoriev I.V."/>
            <person name="Debuchy R."/>
            <person name="Gladieux P."/>
            <person name="Thoren M.H."/>
            <person name="Johannesson H."/>
        </authorList>
    </citation>
    <scope>NUCLEOTIDE SEQUENCE</scope>
    <source>
        <strain evidence="9">PSN293</strain>
    </source>
</reference>
<dbReference type="InterPro" id="IPR052337">
    <property type="entry name" value="SAT4-like"/>
</dbReference>
<feature type="compositionally biased region" description="Polar residues" evidence="6">
    <location>
        <begin position="312"/>
        <end position="322"/>
    </location>
</feature>
<protein>
    <recommendedName>
        <fullName evidence="8">Rhodopsin domain-containing protein</fullName>
    </recommendedName>
</protein>
<dbReference type="GO" id="GO:0016020">
    <property type="term" value="C:membrane"/>
    <property type="evidence" value="ECO:0007669"/>
    <property type="project" value="UniProtKB-SubCell"/>
</dbReference>
<keyword evidence="10" id="KW-1185">Reference proteome</keyword>
<evidence type="ECO:0000256" key="7">
    <source>
        <dbReference type="SAM" id="Phobius"/>
    </source>
</evidence>
<keyword evidence="4 7" id="KW-0472">Membrane</keyword>
<organism evidence="9 10">
    <name type="scientific">Rhypophila decipiens</name>
    <dbReference type="NCBI Taxonomy" id="261697"/>
    <lineage>
        <taxon>Eukaryota</taxon>
        <taxon>Fungi</taxon>
        <taxon>Dikarya</taxon>
        <taxon>Ascomycota</taxon>
        <taxon>Pezizomycotina</taxon>
        <taxon>Sordariomycetes</taxon>
        <taxon>Sordariomycetidae</taxon>
        <taxon>Sordariales</taxon>
        <taxon>Naviculisporaceae</taxon>
        <taxon>Rhypophila</taxon>
    </lineage>
</organism>
<feature type="transmembrane region" description="Helical" evidence="7">
    <location>
        <begin position="167"/>
        <end position="191"/>
    </location>
</feature>
<feature type="domain" description="Rhodopsin" evidence="8">
    <location>
        <begin position="18"/>
        <end position="266"/>
    </location>
</feature>
<dbReference type="Pfam" id="PF20684">
    <property type="entry name" value="Fung_rhodopsin"/>
    <property type="match status" value="1"/>
</dbReference>
<comment type="similarity">
    <text evidence="5">Belongs to the SAT4 family.</text>
</comment>
<evidence type="ECO:0000256" key="1">
    <source>
        <dbReference type="ARBA" id="ARBA00004141"/>
    </source>
</evidence>
<dbReference type="PANTHER" id="PTHR33048">
    <property type="entry name" value="PTH11-LIKE INTEGRAL MEMBRANE PROTEIN (AFU_ORTHOLOGUE AFUA_5G11245)"/>
    <property type="match status" value="1"/>
</dbReference>
<keyword evidence="3 7" id="KW-1133">Transmembrane helix</keyword>
<feature type="region of interest" description="Disordered" evidence="6">
    <location>
        <begin position="287"/>
        <end position="368"/>
    </location>
</feature>
<feature type="transmembrane region" description="Helical" evidence="7">
    <location>
        <begin position="241"/>
        <end position="265"/>
    </location>
</feature>
<dbReference type="EMBL" id="MU858086">
    <property type="protein sequence ID" value="KAK4214934.1"/>
    <property type="molecule type" value="Genomic_DNA"/>
</dbReference>
<evidence type="ECO:0000256" key="5">
    <source>
        <dbReference type="ARBA" id="ARBA00038359"/>
    </source>
</evidence>
<evidence type="ECO:0000313" key="9">
    <source>
        <dbReference type="EMBL" id="KAK4214934.1"/>
    </source>
</evidence>
<dbReference type="Proteomes" id="UP001301769">
    <property type="component" value="Unassembled WGS sequence"/>
</dbReference>
<keyword evidence="2 7" id="KW-0812">Transmembrane</keyword>
<feature type="transmembrane region" description="Helical" evidence="7">
    <location>
        <begin position="203"/>
        <end position="221"/>
    </location>
</feature>
<name>A0AAN6Y9I5_9PEZI</name>
<dbReference type="AlphaFoldDB" id="A0AAN6Y9I5"/>
<evidence type="ECO:0000259" key="8">
    <source>
        <dbReference type="Pfam" id="PF20684"/>
    </source>
</evidence>
<sequence length="395" mass="43280">MTIAIWLMTSVSGVFLALRLYCKFLKKRGLWWDDHVLVASWLALLSSTLTTFINIRFFQFGQHTFEIPASVLPWTILLNTISTSMTILAAVWSKTSFGMTLLRIISGKKTRLLVWGIIVSMNLAMSVNVVTSWVQCYPSLLPVPGSTLEVQGNSGMSLKCWDGRVGVYYGIFAGAYSGLMDIVLALLPWSVLWNLQIRRKEKIGIAVAMGMGVFAGGAAIVKCSKIPVMLDGDFTYEGHHLIIWGSAEVAITIMAASIPVLRVLVRELREATTRRRYGYGVDMESGAASGSNRNAVAQKKKSPMTGTGTGEGTDQLQRSNSMVVTVTSGYRRGRTSSGSSSLDADLEAGSGSRVMSSEEKRLSDANPGKIVQTQEITVRYFEKDDDDVKRIFEGL</sequence>
<feature type="transmembrane region" description="Helical" evidence="7">
    <location>
        <begin position="36"/>
        <end position="59"/>
    </location>
</feature>
<comment type="caution">
    <text evidence="9">The sequence shown here is derived from an EMBL/GenBank/DDBJ whole genome shotgun (WGS) entry which is preliminary data.</text>
</comment>
<proteinExistence type="inferred from homology"/>
<evidence type="ECO:0000313" key="10">
    <source>
        <dbReference type="Proteomes" id="UP001301769"/>
    </source>
</evidence>
<evidence type="ECO:0000256" key="4">
    <source>
        <dbReference type="ARBA" id="ARBA00023136"/>
    </source>
</evidence>
<reference evidence="9" key="1">
    <citation type="journal article" date="2023" name="Mol. Phylogenet. Evol.">
        <title>Genome-scale phylogeny and comparative genomics of the fungal order Sordariales.</title>
        <authorList>
            <person name="Hensen N."/>
            <person name="Bonometti L."/>
            <person name="Westerberg I."/>
            <person name="Brannstrom I.O."/>
            <person name="Guillou S."/>
            <person name="Cros-Aarteil S."/>
            <person name="Calhoun S."/>
            <person name="Haridas S."/>
            <person name="Kuo A."/>
            <person name="Mondo S."/>
            <person name="Pangilinan J."/>
            <person name="Riley R."/>
            <person name="LaButti K."/>
            <person name="Andreopoulos B."/>
            <person name="Lipzen A."/>
            <person name="Chen C."/>
            <person name="Yan M."/>
            <person name="Daum C."/>
            <person name="Ng V."/>
            <person name="Clum A."/>
            <person name="Steindorff A."/>
            <person name="Ohm R.A."/>
            <person name="Martin F."/>
            <person name="Silar P."/>
            <person name="Natvig D.O."/>
            <person name="Lalanne C."/>
            <person name="Gautier V."/>
            <person name="Ament-Velasquez S.L."/>
            <person name="Kruys A."/>
            <person name="Hutchinson M.I."/>
            <person name="Powell A.J."/>
            <person name="Barry K."/>
            <person name="Miller A.N."/>
            <person name="Grigoriev I.V."/>
            <person name="Debuchy R."/>
            <person name="Gladieux P."/>
            <person name="Hiltunen Thoren M."/>
            <person name="Johannesson H."/>
        </authorList>
    </citation>
    <scope>NUCLEOTIDE SEQUENCE</scope>
    <source>
        <strain evidence="9">PSN293</strain>
    </source>
</reference>
<dbReference type="PANTHER" id="PTHR33048:SF42">
    <property type="entry name" value="INTEGRAL MEMBRANE PROTEIN"/>
    <property type="match status" value="1"/>
</dbReference>
<feature type="transmembrane region" description="Helical" evidence="7">
    <location>
        <begin position="71"/>
        <end position="92"/>
    </location>
</feature>
<feature type="transmembrane region" description="Helical" evidence="7">
    <location>
        <begin position="112"/>
        <end position="134"/>
    </location>
</feature>
<evidence type="ECO:0000256" key="2">
    <source>
        <dbReference type="ARBA" id="ARBA00022692"/>
    </source>
</evidence>
<gene>
    <name evidence="9" type="ORF">QBC37DRAFT_439838</name>
</gene>